<dbReference type="Gene3D" id="1.10.1670.40">
    <property type="match status" value="1"/>
</dbReference>
<evidence type="ECO:0000256" key="4">
    <source>
        <dbReference type="ARBA" id="ARBA00023204"/>
    </source>
</evidence>
<evidence type="ECO:0000313" key="6">
    <source>
        <dbReference type="EMBL" id="CAH2400435.1"/>
    </source>
</evidence>
<keyword evidence="6" id="KW-0378">Hydrolase</keyword>
<dbReference type="RefSeq" id="WP_254018335.1">
    <property type="nucleotide sequence ID" value="NZ_CAKXZT010000119.1"/>
</dbReference>
<evidence type="ECO:0000259" key="5">
    <source>
        <dbReference type="SMART" id="SM00478"/>
    </source>
</evidence>
<dbReference type="PANTHER" id="PTHR43003:SF13">
    <property type="entry name" value="DNA-3-METHYLADENINE GLYCOSYLASE 2"/>
    <property type="match status" value="1"/>
</dbReference>
<dbReference type="GO" id="GO:0003905">
    <property type="term" value="F:alkylbase DNA N-glycosylase activity"/>
    <property type="evidence" value="ECO:0007669"/>
    <property type="project" value="UniProtKB-EC"/>
</dbReference>
<dbReference type="SMART" id="SM00478">
    <property type="entry name" value="ENDO3c"/>
    <property type="match status" value="1"/>
</dbReference>
<protein>
    <recommendedName>
        <fullName evidence="2">DNA-3-methyladenine glycosylase II</fullName>
        <ecNumber evidence="2">3.2.2.21</ecNumber>
    </recommendedName>
</protein>
<gene>
    <name evidence="6" type="ORF">MES5069_250201</name>
</gene>
<evidence type="ECO:0000256" key="1">
    <source>
        <dbReference type="ARBA" id="ARBA00000086"/>
    </source>
</evidence>
<keyword evidence="4" id="KW-0234">DNA repair</keyword>
<evidence type="ECO:0000256" key="2">
    <source>
        <dbReference type="ARBA" id="ARBA00012000"/>
    </source>
</evidence>
<organism evidence="6 7">
    <name type="scientific">Mesorhizobium escarrei</name>
    <dbReference type="NCBI Taxonomy" id="666018"/>
    <lineage>
        <taxon>Bacteria</taxon>
        <taxon>Pseudomonadati</taxon>
        <taxon>Pseudomonadota</taxon>
        <taxon>Alphaproteobacteria</taxon>
        <taxon>Hyphomicrobiales</taxon>
        <taxon>Phyllobacteriaceae</taxon>
        <taxon>Mesorhizobium</taxon>
    </lineage>
</organism>
<dbReference type="EMBL" id="CAKXZT010000119">
    <property type="protein sequence ID" value="CAH2400435.1"/>
    <property type="molecule type" value="Genomic_DNA"/>
</dbReference>
<proteinExistence type="predicted"/>
<keyword evidence="7" id="KW-1185">Reference proteome</keyword>
<dbReference type="InterPro" id="IPR011257">
    <property type="entry name" value="DNA_glycosylase"/>
</dbReference>
<dbReference type="Proteomes" id="UP001153050">
    <property type="component" value="Unassembled WGS sequence"/>
</dbReference>
<dbReference type="CDD" id="cd00056">
    <property type="entry name" value="ENDO3c"/>
    <property type="match status" value="1"/>
</dbReference>
<evidence type="ECO:0000256" key="3">
    <source>
        <dbReference type="ARBA" id="ARBA00022763"/>
    </source>
</evidence>
<dbReference type="Pfam" id="PF00730">
    <property type="entry name" value="HhH-GPD"/>
    <property type="match status" value="1"/>
</dbReference>
<comment type="catalytic activity">
    <reaction evidence="1">
        <text>Hydrolysis of alkylated DNA, releasing 3-methyladenine, 3-methylguanine, 7-methylguanine and 7-methyladenine.</text>
        <dbReference type="EC" id="3.2.2.21"/>
    </reaction>
</comment>
<evidence type="ECO:0000313" key="7">
    <source>
        <dbReference type="Proteomes" id="UP001153050"/>
    </source>
</evidence>
<keyword evidence="6" id="KW-0326">Glycosidase</keyword>
<reference evidence="6 7" key="1">
    <citation type="submission" date="2022-03" db="EMBL/GenBank/DDBJ databases">
        <authorList>
            <person name="Brunel B."/>
        </authorList>
    </citation>
    <scope>NUCLEOTIDE SEQUENCE [LARGE SCALE GENOMIC DNA]</scope>
    <source>
        <strain evidence="6">STM5069sample</strain>
    </source>
</reference>
<feature type="domain" description="HhH-GPD" evidence="5">
    <location>
        <begin position="51"/>
        <end position="202"/>
    </location>
</feature>
<accession>A0ABM9DUQ9</accession>
<comment type="caution">
    <text evidence="6">The sequence shown here is derived from an EMBL/GenBank/DDBJ whole genome shotgun (WGS) entry which is preliminary data.</text>
</comment>
<dbReference type="EC" id="3.2.2.21" evidence="2"/>
<dbReference type="PANTHER" id="PTHR43003">
    <property type="entry name" value="DNA-3-METHYLADENINE GLYCOSYLASE"/>
    <property type="match status" value="1"/>
</dbReference>
<dbReference type="InterPro" id="IPR003265">
    <property type="entry name" value="HhH-GPD_domain"/>
</dbReference>
<dbReference type="SUPFAM" id="SSF48150">
    <property type="entry name" value="DNA-glycosylase"/>
    <property type="match status" value="1"/>
</dbReference>
<name>A0ABM9DUQ9_9HYPH</name>
<dbReference type="Gene3D" id="1.10.340.30">
    <property type="entry name" value="Hypothetical protein, domain 2"/>
    <property type="match status" value="1"/>
</dbReference>
<sequence length="219" mass="23682">MQRIATLDDISQGLDALCRLDPRLEKVRGMAGEVPLRLSEPGFRSLASIIVSQQVSRTSADAIFGRLTKLVDPLTPQAILAADEAIFREAGLSRPKQRGLIAVAQAVVDGLDLDQLCLLDATQAITAMTKVSGIGPWTAEVYLLFAAGHPDVFPACDVALQSAVGHALGIDPRPPEKTLIKLAESWSPWRGVASRLFWAYYRETRGRDAAPPSSIRKKA</sequence>
<dbReference type="InterPro" id="IPR051912">
    <property type="entry name" value="Alkylbase_DNA_Glycosylase/TA"/>
</dbReference>
<keyword evidence="3" id="KW-0227">DNA damage</keyword>